<keyword evidence="2" id="KW-1185">Reference proteome</keyword>
<accession>A0A369Q6X4</accession>
<comment type="caution">
    <text evidence="1">The sequence shown here is derived from an EMBL/GenBank/DDBJ whole genome shotgun (WGS) entry which is preliminary data.</text>
</comment>
<sequence>MECSGMMFRAGPFGDRLEEKFWYPIHTLS</sequence>
<dbReference type="AlphaFoldDB" id="A0A369Q6X4"/>
<proteinExistence type="predicted"/>
<dbReference type="EMBL" id="QASA01000003">
    <property type="protein sequence ID" value="RDC58669.1"/>
    <property type="molecule type" value="Genomic_DNA"/>
</dbReference>
<protein>
    <submittedName>
        <fullName evidence="1">Uncharacterized protein</fullName>
    </submittedName>
</protein>
<evidence type="ECO:0000313" key="1">
    <source>
        <dbReference type="EMBL" id="RDC58669.1"/>
    </source>
</evidence>
<evidence type="ECO:0000313" key="2">
    <source>
        <dbReference type="Proteomes" id="UP000253919"/>
    </source>
</evidence>
<name>A0A369Q6X4_9BACT</name>
<organism evidence="1 2">
    <name type="scientific">Adhaeribacter pallidiroseus</name>
    <dbReference type="NCBI Taxonomy" id="2072847"/>
    <lineage>
        <taxon>Bacteria</taxon>
        <taxon>Pseudomonadati</taxon>
        <taxon>Bacteroidota</taxon>
        <taxon>Cytophagia</taxon>
        <taxon>Cytophagales</taxon>
        <taxon>Hymenobacteraceae</taxon>
        <taxon>Adhaeribacter</taxon>
    </lineage>
</organism>
<gene>
    <name evidence="1" type="ORF">AHMF7616_05303</name>
</gene>
<dbReference type="Proteomes" id="UP000253919">
    <property type="component" value="Unassembled WGS sequence"/>
</dbReference>
<reference evidence="1 2" key="1">
    <citation type="submission" date="2018-04" db="EMBL/GenBank/DDBJ databases">
        <title>Adhaeribacter sp. HMF7616 genome sequencing and assembly.</title>
        <authorList>
            <person name="Kang H."/>
            <person name="Kang J."/>
            <person name="Cha I."/>
            <person name="Kim H."/>
            <person name="Joh K."/>
        </authorList>
    </citation>
    <scope>NUCLEOTIDE SEQUENCE [LARGE SCALE GENOMIC DNA]</scope>
    <source>
        <strain evidence="1 2">HMF7616</strain>
    </source>
</reference>